<sequence length="104" mass="10841">MIIAGACVGTSCYVSGLIPGRYHANLIPGTCEVSSIMAGCEVSGIMVGCKVSSIIAGCEVSGIMAGYEVSSTTRPLSSYPSLLLSLPLDLILVSYYYCNFTARD</sequence>
<dbReference type="AlphaFoldDB" id="A0A0E0IVL6"/>
<dbReference type="EnsemblPlants" id="ONIVA10G18930.1">
    <property type="protein sequence ID" value="ONIVA10G18930.1"/>
    <property type="gene ID" value="ONIVA10G18930"/>
</dbReference>
<proteinExistence type="predicted"/>
<dbReference type="Proteomes" id="UP000006591">
    <property type="component" value="Chromosome 10"/>
</dbReference>
<keyword evidence="2" id="KW-1185">Reference proteome</keyword>
<organism evidence="1">
    <name type="scientific">Oryza nivara</name>
    <name type="common">Indian wild rice</name>
    <name type="synonym">Oryza sativa f. spontanea</name>
    <dbReference type="NCBI Taxonomy" id="4536"/>
    <lineage>
        <taxon>Eukaryota</taxon>
        <taxon>Viridiplantae</taxon>
        <taxon>Streptophyta</taxon>
        <taxon>Embryophyta</taxon>
        <taxon>Tracheophyta</taxon>
        <taxon>Spermatophyta</taxon>
        <taxon>Magnoliopsida</taxon>
        <taxon>Liliopsida</taxon>
        <taxon>Poales</taxon>
        <taxon>Poaceae</taxon>
        <taxon>BOP clade</taxon>
        <taxon>Oryzoideae</taxon>
        <taxon>Oryzeae</taxon>
        <taxon>Oryzinae</taxon>
        <taxon>Oryza</taxon>
    </lineage>
</organism>
<evidence type="ECO:0000313" key="1">
    <source>
        <dbReference type="EnsemblPlants" id="ONIVA10G18930.1"/>
    </source>
</evidence>
<name>A0A0E0IVL6_ORYNI</name>
<dbReference type="Gramene" id="ONIVA10G18930.1">
    <property type="protein sequence ID" value="ONIVA10G18930.1"/>
    <property type="gene ID" value="ONIVA10G18930"/>
</dbReference>
<protein>
    <submittedName>
        <fullName evidence="1">Uncharacterized protein</fullName>
    </submittedName>
</protein>
<accession>A0A0E0IVL6</accession>
<dbReference type="HOGENOM" id="CLU_2254464_0_0_1"/>
<evidence type="ECO:0000313" key="2">
    <source>
        <dbReference type="Proteomes" id="UP000006591"/>
    </source>
</evidence>
<reference evidence="1" key="1">
    <citation type="submission" date="2015-04" db="UniProtKB">
        <authorList>
            <consortium name="EnsemblPlants"/>
        </authorList>
    </citation>
    <scope>IDENTIFICATION</scope>
    <source>
        <strain evidence="1">SL10</strain>
    </source>
</reference>
<reference evidence="1" key="2">
    <citation type="submission" date="2018-04" db="EMBL/GenBank/DDBJ databases">
        <title>OnivRS2 (Oryza nivara Reference Sequence Version 2).</title>
        <authorList>
            <person name="Zhang J."/>
            <person name="Kudrna D."/>
            <person name="Lee S."/>
            <person name="Talag J."/>
            <person name="Rajasekar S."/>
            <person name="Welchert J."/>
            <person name="Hsing Y.-I."/>
            <person name="Wing R.A."/>
        </authorList>
    </citation>
    <scope>NUCLEOTIDE SEQUENCE [LARGE SCALE GENOMIC DNA]</scope>
</reference>